<dbReference type="PANTHER" id="PTHR42964:SF1">
    <property type="entry name" value="POLYKETIDE BIOSYNTHESIS ENOYL-COA HYDRATASE PKSH-RELATED"/>
    <property type="match status" value="1"/>
</dbReference>
<evidence type="ECO:0000313" key="3">
    <source>
        <dbReference type="Proteomes" id="UP001139031"/>
    </source>
</evidence>
<dbReference type="RefSeq" id="WP_224193383.1">
    <property type="nucleotide sequence ID" value="NZ_JAIRAU010000027.1"/>
</dbReference>
<dbReference type="CDD" id="cd06558">
    <property type="entry name" value="crotonase-like"/>
    <property type="match status" value="1"/>
</dbReference>
<comment type="caution">
    <text evidence="2">The sequence shown here is derived from an EMBL/GenBank/DDBJ whole genome shotgun (WGS) entry which is preliminary data.</text>
</comment>
<comment type="similarity">
    <text evidence="1">Belongs to the enoyl-CoA hydratase/isomerase family.</text>
</comment>
<reference evidence="2" key="1">
    <citation type="submission" date="2021-08" db="EMBL/GenBank/DDBJ databases">
        <authorList>
            <person name="Stevens D.C."/>
        </authorList>
    </citation>
    <scope>NUCLEOTIDE SEQUENCE</scope>
    <source>
        <strain evidence="2">DSM 53165</strain>
    </source>
</reference>
<dbReference type="InterPro" id="IPR001753">
    <property type="entry name" value="Enoyl-CoA_hydra/iso"/>
</dbReference>
<dbReference type="EMBL" id="JAIRAU010000027">
    <property type="protein sequence ID" value="MBZ5711622.1"/>
    <property type="molecule type" value="Genomic_DNA"/>
</dbReference>
<dbReference type="SUPFAM" id="SSF52096">
    <property type="entry name" value="ClpP/crotonase"/>
    <property type="match status" value="1"/>
</dbReference>
<evidence type="ECO:0000313" key="2">
    <source>
        <dbReference type="EMBL" id="MBZ5711622.1"/>
    </source>
</evidence>
<proteinExistence type="inferred from homology"/>
<dbReference type="Proteomes" id="UP001139031">
    <property type="component" value="Unassembled WGS sequence"/>
</dbReference>
<dbReference type="Gene3D" id="3.90.226.10">
    <property type="entry name" value="2-enoyl-CoA Hydratase, Chain A, domain 1"/>
    <property type="match status" value="1"/>
</dbReference>
<dbReference type="PANTHER" id="PTHR42964">
    <property type="entry name" value="ENOYL-COA HYDRATASE"/>
    <property type="match status" value="1"/>
</dbReference>
<dbReference type="InterPro" id="IPR029045">
    <property type="entry name" value="ClpP/crotonase-like_dom_sf"/>
</dbReference>
<accession>A0ABS7TTQ6</accession>
<gene>
    <name evidence="2" type="ORF">K7C98_20470</name>
</gene>
<sequence>MRDEPGRLIETVLAPGIVRWTISHPRKRNALTPAMLAAIEAGARALRGEIVVLDAAAGPCFCAGFDLDALPEGQVDAADADAPDAPLITATAALQTCDALVVAVVHGDVFGAGVELVAACDVRIAAPGVRFTVPAARLGVVYHAAGVALLRRVFGPALARRMLLAADGITAEEADRAGALAGLHPQDELARAGEELAARLRRGAPQSLRAHRDLLRALDRGGPTAEELAAHERARRVAYTSDDFREGRAAARERRSPRFRGG</sequence>
<name>A0ABS7TTQ6_9BACT</name>
<evidence type="ECO:0000256" key="1">
    <source>
        <dbReference type="ARBA" id="ARBA00005254"/>
    </source>
</evidence>
<keyword evidence="3" id="KW-1185">Reference proteome</keyword>
<organism evidence="2 3">
    <name type="scientific">Nannocystis pusilla</name>
    <dbReference type="NCBI Taxonomy" id="889268"/>
    <lineage>
        <taxon>Bacteria</taxon>
        <taxon>Pseudomonadati</taxon>
        <taxon>Myxococcota</taxon>
        <taxon>Polyangia</taxon>
        <taxon>Nannocystales</taxon>
        <taxon>Nannocystaceae</taxon>
        <taxon>Nannocystis</taxon>
    </lineage>
</organism>
<dbReference type="InterPro" id="IPR051683">
    <property type="entry name" value="Enoyl-CoA_Hydratase/Isomerase"/>
</dbReference>
<dbReference type="Pfam" id="PF00378">
    <property type="entry name" value="ECH_1"/>
    <property type="match status" value="1"/>
</dbReference>
<protein>
    <submittedName>
        <fullName evidence="2">Enoyl-CoA hydratase/isomerase family protein</fullName>
    </submittedName>
</protein>